<dbReference type="Pfam" id="PF00381">
    <property type="entry name" value="PTS-HPr"/>
    <property type="match status" value="1"/>
</dbReference>
<dbReference type="EMBL" id="VUNM01000002">
    <property type="protein sequence ID" value="MST88228.1"/>
    <property type="molecule type" value="Genomic_DNA"/>
</dbReference>
<dbReference type="AlphaFoldDB" id="A0A844FQL5"/>
<keyword evidence="6" id="KW-1185">Reference proteome</keyword>
<evidence type="ECO:0000256" key="2">
    <source>
        <dbReference type="ARBA" id="ARBA00022490"/>
    </source>
</evidence>
<dbReference type="InterPro" id="IPR035895">
    <property type="entry name" value="HPr-like_sf"/>
</dbReference>
<dbReference type="Gene3D" id="3.30.1340.10">
    <property type="entry name" value="HPr-like"/>
    <property type="match status" value="1"/>
</dbReference>
<keyword evidence="3" id="KW-0598">Phosphotransferase system</keyword>
<evidence type="ECO:0000313" key="5">
    <source>
        <dbReference type="EMBL" id="MST88228.1"/>
    </source>
</evidence>
<evidence type="ECO:0000313" key="6">
    <source>
        <dbReference type="Proteomes" id="UP000442619"/>
    </source>
</evidence>
<dbReference type="PROSITE" id="PS51350">
    <property type="entry name" value="PTS_HPR_DOM"/>
    <property type="match status" value="1"/>
</dbReference>
<dbReference type="GO" id="GO:0005737">
    <property type="term" value="C:cytoplasm"/>
    <property type="evidence" value="ECO:0007669"/>
    <property type="project" value="UniProtKB-SubCell"/>
</dbReference>
<dbReference type="InterPro" id="IPR000032">
    <property type="entry name" value="HPr-like"/>
</dbReference>
<dbReference type="InterPro" id="IPR050399">
    <property type="entry name" value="HPr"/>
</dbReference>
<proteinExistence type="predicted"/>
<comment type="caution">
    <text evidence="5">The sequence shown here is derived from an EMBL/GenBank/DDBJ whole genome shotgun (WGS) entry which is preliminary data.</text>
</comment>
<dbReference type="Proteomes" id="UP000442619">
    <property type="component" value="Unassembled WGS sequence"/>
</dbReference>
<evidence type="ECO:0000256" key="3">
    <source>
        <dbReference type="ARBA" id="ARBA00022683"/>
    </source>
</evidence>
<dbReference type="PANTHER" id="PTHR33705:SF2">
    <property type="entry name" value="PHOSPHOCARRIER PROTEIN NPR"/>
    <property type="match status" value="1"/>
</dbReference>
<dbReference type="SUPFAM" id="SSF55594">
    <property type="entry name" value="HPr-like"/>
    <property type="match status" value="1"/>
</dbReference>
<accession>A0A844FQL5</accession>
<protein>
    <submittedName>
        <fullName evidence="5">HPr family phosphocarrier protein</fullName>
    </submittedName>
</protein>
<evidence type="ECO:0000256" key="1">
    <source>
        <dbReference type="ARBA" id="ARBA00004496"/>
    </source>
</evidence>
<dbReference type="PRINTS" id="PR00107">
    <property type="entry name" value="PHOSPHOCPHPR"/>
</dbReference>
<dbReference type="GO" id="GO:0009401">
    <property type="term" value="P:phosphoenolpyruvate-dependent sugar phosphotransferase system"/>
    <property type="evidence" value="ECO:0007669"/>
    <property type="project" value="UniProtKB-KW"/>
</dbReference>
<sequence>MEKYSFTVNNPNGLYAKPINTIVNNVSSFISDLSLTYGNRTVNLKSMMGVMSLGIPNKAFLEITAEGPDEEKAMKEIKRILVDEDIA</sequence>
<keyword evidence="2" id="KW-0963">Cytoplasm</keyword>
<gene>
    <name evidence="5" type="ORF">FYJ79_01225</name>
</gene>
<dbReference type="CDD" id="cd00367">
    <property type="entry name" value="PTS-HPr_like"/>
    <property type="match status" value="1"/>
</dbReference>
<reference evidence="5 6" key="1">
    <citation type="submission" date="2019-08" db="EMBL/GenBank/DDBJ databases">
        <title>In-depth cultivation of the pig gut microbiome towards novel bacterial diversity and tailored functional studies.</title>
        <authorList>
            <person name="Wylensek D."/>
            <person name="Hitch T.C.A."/>
            <person name="Clavel T."/>
        </authorList>
    </citation>
    <scope>NUCLEOTIDE SEQUENCE [LARGE SCALE GENOMIC DNA]</scope>
    <source>
        <strain evidence="5 6">CA-Schmier-601-WT-3</strain>
    </source>
</reference>
<feature type="domain" description="HPr" evidence="4">
    <location>
        <begin position="1"/>
        <end position="87"/>
    </location>
</feature>
<organism evidence="5 6">
    <name type="scientific">Sharpea porci</name>
    <dbReference type="NCBI Taxonomy" id="2652286"/>
    <lineage>
        <taxon>Bacteria</taxon>
        <taxon>Bacillati</taxon>
        <taxon>Bacillota</taxon>
        <taxon>Erysipelotrichia</taxon>
        <taxon>Erysipelotrichales</taxon>
        <taxon>Coprobacillaceae</taxon>
        <taxon>Sharpea</taxon>
    </lineage>
</organism>
<name>A0A844FQL5_9FIRM</name>
<dbReference type="RefSeq" id="WP_154514175.1">
    <property type="nucleotide sequence ID" value="NZ_JAQXUV010000013.1"/>
</dbReference>
<comment type="subcellular location">
    <subcellularLocation>
        <location evidence="1">Cytoplasm</location>
    </subcellularLocation>
</comment>
<dbReference type="NCBIfam" id="TIGR01003">
    <property type="entry name" value="PTS_HPr_family"/>
    <property type="match status" value="1"/>
</dbReference>
<evidence type="ECO:0000259" key="4">
    <source>
        <dbReference type="PROSITE" id="PS51350"/>
    </source>
</evidence>
<dbReference type="PANTHER" id="PTHR33705">
    <property type="entry name" value="PHOSPHOCARRIER PROTEIN HPR"/>
    <property type="match status" value="1"/>
</dbReference>